<dbReference type="EMBL" id="MU394454">
    <property type="protein sequence ID" value="KAI6080329.1"/>
    <property type="molecule type" value="Genomic_DNA"/>
</dbReference>
<gene>
    <name evidence="1" type="ORF">F4821DRAFT_251723</name>
</gene>
<protein>
    <submittedName>
        <fullName evidence="1">Uncharacterized protein</fullName>
    </submittedName>
</protein>
<dbReference type="Proteomes" id="UP001497680">
    <property type="component" value="Unassembled WGS sequence"/>
</dbReference>
<accession>A0ACC0CIV0</accession>
<evidence type="ECO:0000313" key="2">
    <source>
        <dbReference type="Proteomes" id="UP001497680"/>
    </source>
</evidence>
<organism evidence="1 2">
    <name type="scientific">Hypoxylon rubiginosum</name>
    <dbReference type="NCBI Taxonomy" id="110542"/>
    <lineage>
        <taxon>Eukaryota</taxon>
        <taxon>Fungi</taxon>
        <taxon>Dikarya</taxon>
        <taxon>Ascomycota</taxon>
        <taxon>Pezizomycotina</taxon>
        <taxon>Sordariomycetes</taxon>
        <taxon>Xylariomycetidae</taxon>
        <taxon>Xylariales</taxon>
        <taxon>Hypoxylaceae</taxon>
        <taxon>Hypoxylon</taxon>
    </lineage>
</organism>
<evidence type="ECO:0000313" key="1">
    <source>
        <dbReference type="EMBL" id="KAI6080329.1"/>
    </source>
</evidence>
<comment type="caution">
    <text evidence="1">The sequence shown here is derived from an EMBL/GenBank/DDBJ whole genome shotgun (WGS) entry which is preliminary data.</text>
</comment>
<keyword evidence="2" id="KW-1185">Reference proteome</keyword>
<reference evidence="1 2" key="1">
    <citation type="journal article" date="2022" name="New Phytol.">
        <title>Ecological generalism drives hyperdiversity of secondary metabolite gene clusters in xylarialean endophytes.</title>
        <authorList>
            <person name="Franco M.E.E."/>
            <person name="Wisecaver J.H."/>
            <person name="Arnold A.E."/>
            <person name="Ju Y.M."/>
            <person name="Slot J.C."/>
            <person name="Ahrendt S."/>
            <person name="Moore L.P."/>
            <person name="Eastman K.E."/>
            <person name="Scott K."/>
            <person name="Konkel Z."/>
            <person name="Mondo S.J."/>
            <person name="Kuo A."/>
            <person name="Hayes R.D."/>
            <person name="Haridas S."/>
            <person name="Andreopoulos B."/>
            <person name="Riley R."/>
            <person name="LaButti K."/>
            <person name="Pangilinan J."/>
            <person name="Lipzen A."/>
            <person name="Amirebrahimi M."/>
            <person name="Yan J."/>
            <person name="Adam C."/>
            <person name="Keymanesh K."/>
            <person name="Ng V."/>
            <person name="Louie K."/>
            <person name="Northen T."/>
            <person name="Drula E."/>
            <person name="Henrissat B."/>
            <person name="Hsieh H.M."/>
            <person name="Youens-Clark K."/>
            <person name="Lutzoni F."/>
            <person name="Miadlikowska J."/>
            <person name="Eastwood D.C."/>
            <person name="Hamelin R.C."/>
            <person name="Grigoriev I.V."/>
            <person name="U'Ren J.M."/>
        </authorList>
    </citation>
    <scope>NUCLEOTIDE SEQUENCE [LARGE SCALE GENOMIC DNA]</scope>
    <source>
        <strain evidence="1 2">ER1909</strain>
    </source>
</reference>
<sequence>MGDLMNEPALDPPPGVVPNFVDTGGSHAIGYGIVIASSIISTVAVLARLVSSAATKRFVLEDYLLVAALGIFAGNQYITYDLTIYPGVWAHQWNIQNNFLPHFLYNVHLGAVFYGPVAMCIKVAILVNWLRIFVPAGQRNTTFWILHTLIWTNIAFYIITTLTEIFRCSPREKIWNPFLEGGSCPVDIEAQNISTSTINFISDTTILAMPHSVIWRLQMSRSRKWGLSFLFVIGIGAWAFGVVRTVYFVQLLKSSDVVYEMSGVAIWTIWEVTTGFLIMGIPAFPRAVKSLPMSESIASLFRSWSRSSQPGGSRAGLPQWQLYKPKSRRRRGLWEISELETQELTSMRSTDGINNSISQVHVELATENGIGPNKLQIV</sequence>
<name>A0ACC0CIV0_9PEZI</name>
<proteinExistence type="predicted"/>